<proteinExistence type="inferred from homology"/>
<dbReference type="InterPro" id="IPR028889">
    <property type="entry name" value="USP"/>
</dbReference>
<keyword evidence="7" id="KW-0788">Thiol protease</keyword>
<dbReference type="PANTHER" id="PTHR24006">
    <property type="entry name" value="UBIQUITIN CARBOXYL-TERMINAL HYDROLASE"/>
    <property type="match status" value="1"/>
</dbReference>
<comment type="catalytic activity">
    <reaction evidence="1">
        <text>Thiol-dependent hydrolysis of ester, thioester, amide, peptide and isopeptide bonds formed by the C-terminal Gly of ubiquitin (a 76-residue protein attached to proteins as an intracellular targeting signal).</text>
        <dbReference type="EC" id="3.4.19.12"/>
    </reaction>
</comment>
<evidence type="ECO:0000256" key="7">
    <source>
        <dbReference type="ARBA" id="ARBA00022807"/>
    </source>
</evidence>
<dbReference type="GO" id="GO:0016579">
    <property type="term" value="P:protein deubiquitination"/>
    <property type="evidence" value="ECO:0007669"/>
    <property type="project" value="TreeGrafter"/>
</dbReference>
<evidence type="ECO:0000259" key="9">
    <source>
        <dbReference type="PROSITE" id="PS50235"/>
    </source>
</evidence>
<dbReference type="OrthoDB" id="6287070at2759"/>
<evidence type="ECO:0000256" key="2">
    <source>
        <dbReference type="ARBA" id="ARBA00009085"/>
    </source>
</evidence>
<reference evidence="10" key="1">
    <citation type="journal article" date="2020" name="Fungal Divers.">
        <title>Resolving the Mortierellaceae phylogeny through synthesis of multi-gene phylogenetics and phylogenomics.</title>
        <authorList>
            <person name="Vandepol N."/>
            <person name="Liber J."/>
            <person name="Desiro A."/>
            <person name="Na H."/>
            <person name="Kennedy M."/>
            <person name="Barry K."/>
            <person name="Grigoriev I.V."/>
            <person name="Miller A.N."/>
            <person name="O'Donnell K."/>
            <person name="Stajich J.E."/>
            <person name="Bonito G."/>
        </authorList>
    </citation>
    <scope>NUCLEOTIDE SEQUENCE</scope>
    <source>
        <strain evidence="10">REB-010B</strain>
    </source>
</reference>
<gene>
    <name evidence="10" type="ORF">BGZ99_003539</name>
</gene>
<dbReference type="PANTHER" id="PTHR24006:SF722">
    <property type="entry name" value="UBIQUITIN CARBOXYL-TERMINAL HYDROLASE 48"/>
    <property type="match status" value="1"/>
</dbReference>
<dbReference type="GO" id="GO:0006508">
    <property type="term" value="P:proteolysis"/>
    <property type="evidence" value="ECO:0007669"/>
    <property type="project" value="UniProtKB-KW"/>
</dbReference>
<dbReference type="SUPFAM" id="SSF54001">
    <property type="entry name" value="Cysteine proteinases"/>
    <property type="match status" value="1"/>
</dbReference>
<feature type="compositionally biased region" description="Pro residues" evidence="8">
    <location>
        <begin position="754"/>
        <end position="768"/>
    </location>
</feature>
<accession>A0A9P6RM02</accession>
<feature type="compositionally biased region" description="Low complexity" evidence="8">
    <location>
        <begin position="89"/>
        <end position="103"/>
    </location>
</feature>
<feature type="compositionally biased region" description="Basic and acidic residues" evidence="8">
    <location>
        <begin position="113"/>
        <end position="138"/>
    </location>
</feature>
<feature type="compositionally biased region" description="Polar residues" evidence="8">
    <location>
        <begin position="838"/>
        <end position="857"/>
    </location>
</feature>
<organism evidence="10 11">
    <name type="scientific">Dissophora globulifera</name>
    <dbReference type="NCBI Taxonomy" id="979702"/>
    <lineage>
        <taxon>Eukaryota</taxon>
        <taxon>Fungi</taxon>
        <taxon>Fungi incertae sedis</taxon>
        <taxon>Mucoromycota</taxon>
        <taxon>Mortierellomycotina</taxon>
        <taxon>Mortierellomycetes</taxon>
        <taxon>Mortierellales</taxon>
        <taxon>Mortierellaceae</taxon>
        <taxon>Dissophora</taxon>
    </lineage>
</organism>
<feature type="compositionally biased region" description="Polar residues" evidence="8">
    <location>
        <begin position="75"/>
        <end position="88"/>
    </location>
</feature>
<dbReference type="GO" id="GO:0005634">
    <property type="term" value="C:nucleus"/>
    <property type="evidence" value="ECO:0007669"/>
    <property type="project" value="UniProtKB-SubCell"/>
</dbReference>
<feature type="region of interest" description="Disordered" evidence="8">
    <location>
        <begin position="177"/>
        <end position="228"/>
    </location>
</feature>
<evidence type="ECO:0000256" key="1">
    <source>
        <dbReference type="ARBA" id="ARBA00000707"/>
    </source>
</evidence>
<dbReference type="EC" id="3.4.19.12" evidence="3"/>
<name>A0A9P6RM02_9FUNG</name>
<feature type="region of interest" description="Disordered" evidence="8">
    <location>
        <begin position="837"/>
        <end position="866"/>
    </location>
</feature>
<dbReference type="GO" id="GO:0004843">
    <property type="term" value="F:cysteine-type deubiquitinase activity"/>
    <property type="evidence" value="ECO:0007669"/>
    <property type="project" value="UniProtKB-EC"/>
</dbReference>
<dbReference type="CDD" id="cd02257">
    <property type="entry name" value="Peptidase_C19"/>
    <property type="match status" value="1"/>
</dbReference>
<evidence type="ECO:0000256" key="4">
    <source>
        <dbReference type="ARBA" id="ARBA00022670"/>
    </source>
</evidence>
<keyword evidence="6" id="KW-0378">Hydrolase</keyword>
<feature type="region of interest" description="Disordered" evidence="8">
    <location>
        <begin position="365"/>
        <end position="385"/>
    </location>
</feature>
<evidence type="ECO:0000256" key="8">
    <source>
        <dbReference type="SAM" id="MobiDB-lite"/>
    </source>
</evidence>
<dbReference type="EMBL" id="JAAAIP010000222">
    <property type="protein sequence ID" value="KAG0322040.1"/>
    <property type="molecule type" value="Genomic_DNA"/>
</dbReference>
<feature type="region of interest" description="Disordered" evidence="8">
    <location>
        <begin position="750"/>
        <end position="787"/>
    </location>
</feature>
<dbReference type="Proteomes" id="UP000738325">
    <property type="component" value="Unassembled WGS sequence"/>
</dbReference>
<dbReference type="InterPro" id="IPR038765">
    <property type="entry name" value="Papain-like_cys_pep_sf"/>
</dbReference>
<dbReference type="AlphaFoldDB" id="A0A9P6RM02"/>
<feature type="region of interest" description="Disordered" evidence="8">
    <location>
        <begin position="27"/>
        <end position="138"/>
    </location>
</feature>
<evidence type="ECO:0000256" key="6">
    <source>
        <dbReference type="ARBA" id="ARBA00022801"/>
    </source>
</evidence>
<comment type="similarity">
    <text evidence="2">Belongs to the peptidase C19 family.</text>
</comment>
<evidence type="ECO:0000313" key="11">
    <source>
        <dbReference type="Proteomes" id="UP000738325"/>
    </source>
</evidence>
<feature type="compositionally biased region" description="Polar residues" evidence="8">
    <location>
        <begin position="177"/>
        <end position="200"/>
    </location>
</feature>
<dbReference type="PROSITE" id="PS50235">
    <property type="entry name" value="USP_3"/>
    <property type="match status" value="1"/>
</dbReference>
<dbReference type="Gene3D" id="3.90.70.10">
    <property type="entry name" value="Cysteine proteinases"/>
    <property type="match status" value="2"/>
</dbReference>
<keyword evidence="5" id="KW-0833">Ubl conjugation pathway</keyword>
<keyword evidence="11" id="KW-1185">Reference proteome</keyword>
<sequence length="906" mass="98785">MSHPPPLPSRSLQLDNDLTPIATVALATSSLPTTTTTRAHAMASTNSLPAPHHAAGSASAPSSPPGSSNVPVATTAAQTPNSSTKPTHSSSGVSNGSSSGNNSLFNRNPSIRIKVDKRSKGKDGTKDKDRAKYRDKDELFSDPHSKVFLKRSRSPIKLLKNIKSYLHVHKHKYSSNLGSGGSQFSPSTHSNSTFQPHQPQSLNSSSTNYTSHSSSLAPPHSSIDGHAYRSTTFPSSSIVSASPLPQDEIQGRFLKDRQSEALSPEKQVLLLQVVSYFEHAGHRADEETAEYLLSSYQWNIDQTMQYCQDLIQAVQGSLVPVRQEIQLGGAVNDQMTSCYIDSLLFAMFARLSAFEGLLNVNLDAESDSDSDSGGEVARVDPRREEEKQDALLHTHLLQTWLRMFVNQLRSGRLIQAHVVKELRQHLYSCGWNPPGPNDPPGCSRQEDSSELFMFLTEKLHLPYLPLEQRLLHGAKTSADDDKVITERMLQIAIPTPELDSETTPVSPTSKLESAFSKLMSKPSPNLSNGTEGGNGVGSAYDVLSLEKLLAQHFYDNTLVGIRRLVSSGTGVPLSPGVEIPVSAWQVLELLPFYSSSNEQGGIIHASQSQYPADVVILPLILKRYAFGADMQTRRIGTPIDIPRRIDFSRFVNRQTQFAAPPTGDVKDSSIFKDSKSDGNVESINYAASHLQVPAPPPSSGLSPSASDLAFHPDNVPSVGASSSVHSISSLSINTRPPQNRKYSMSLLQAADSPLTPPPQYSPGTPTRPPLQTLGDDKRGWSPNPPADEMYGGDYMDYGQPKVKYMLELKSVVCHIGSRLDSGHYRSYVADRVGKSATGAGTQGVTGSTTSHPLSFQEPNWLRHDDLDPSGQRVTLIPRDSIEDMDMESDWARNGYILFYELQTIQS</sequence>
<evidence type="ECO:0000256" key="3">
    <source>
        <dbReference type="ARBA" id="ARBA00012759"/>
    </source>
</evidence>
<feature type="compositionally biased region" description="Low complexity" evidence="8">
    <location>
        <begin position="201"/>
        <end position="222"/>
    </location>
</feature>
<evidence type="ECO:0000256" key="5">
    <source>
        <dbReference type="ARBA" id="ARBA00022786"/>
    </source>
</evidence>
<evidence type="ECO:0000313" key="10">
    <source>
        <dbReference type="EMBL" id="KAG0322040.1"/>
    </source>
</evidence>
<comment type="caution">
    <text evidence="10">The sequence shown here is derived from an EMBL/GenBank/DDBJ whole genome shotgun (WGS) entry which is preliminary data.</text>
</comment>
<dbReference type="InterPro" id="IPR050164">
    <property type="entry name" value="Peptidase_C19"/>
</dbReference>
<dbReference type="GO" id="GO:0005829">
    <property type="term" value="C:cytosol"/>
    <property type="evidence" value="ECO:0007669"/>
    <property type="project" value="TreeGrafter"/>
</dbReference>
<feature type="domain" description="USP" evidence="9">
    <location>
        <begin position="328"/>
        <end position="902"/>
    </location>
</feature>
<protein>
    <recommendedName>
        <fullName evidence="3">ubiquitinyl hydrolase 1</fullName>
        <ecNumber evidence="3">3.4.19.12</ecNumber>
    </recommendedName>
</protein>
<keyword evidence="4" id="KW-0645">Protease</keyword>
<feature type="compositionally biased region" description="Low complexity" evidence="8">
    <location>
        <begin position="27"/>
        <end position="73"/>
    </location>
</feature>